<reference evidence="2" key="1">
    <citation type="submission" date="2011-03" db="EMBL/GenBank/DDBJ databases">
        <title>The genome sequence of Vavraia culicis strain floridensis.</title>
        <authorList>
            <consortium name="The Broad Institute Genome Sequencing Platform"/>
            <person name="Cuomo C."/>
            <person name="Becnel J."/>
            <person name="Sanscrainte N."/>
            <person name="Young S.K."/>
            <person name="Zeng Q."/>
            <person name="Gargeya S."/>
            <person name="Fitzgerald M."/>
            <person name="Haas B."/>
            <person name="Abouelleil A."/>
            <person name="Alvarado L."/>
            <person name="Arachchi H.M."/>
            <person name="Berlin A."/>
            <person name="Chapman S.B."/>
            <person name="Gearin G."/>
            <person name="Goldberg J."/>
            <person name="Griggs A."/>
            <person name="Gujja S."/>
            <person name="Hansen M."/>
            <person name="Heiman D."/>
            <person name="Howarth C."/>
            <person name="Larimer J."/>
            <person name="Lui A."/>
            <person name="MacDonald P.J.P."/>
            <person name="McCowen C."/>
            <person name="Montmayeur A."/>
            <person name="Murphy C."/>
            <person name="Neiman D."/>
            <person name="Pearson M."/>
            <person name="Priest M."/>
            <person name="Roberts A."/>
            <person name="Saif S."/>
            <person name="Shea T."/>
            <person name="Sisk P."/>
            <person name="Stolte C."/>
            <person name="Sykes S."/>
            <person name="Wortman J."/>
            <person name="Nusbaum C."/>
            <person name="Birren B."/>
        </authorList>
    </citation>
    <scope>NUCLEOTIDE SEQUENCE [LARGE SCALE GENOMIC DNA]</scope>
    <source>
        <strain evidence="2">floridensis</strain>
    </source>
</reference>
<gene>
    <name evidence="1" type="ORF">VCUG_02366</name>
</gene>
<evidence type="ECO:0000313" key="1">
    <source>
        <dbReference type="EMBL" id="ELA46131.2"/>
    </source>
</evidence>
<proteinExistence type="predicted"/>
<dbReference type="RefSeq" id="XP_008075375.1">
    <property type="nucleotide sequence ID" value="XM_008077184.1"/>
</dbReference>
<dbReference type="OrthoDB" id="10433702at2759"/>
<dbReference type="InParanoid" id="L2GR48"/>
<keyword evidence="2" id="KW-1185">Reference proteome</keyword>
<dbReference type="VEuPathDB" id="MicrosporidiaDB:VCUG_02366"/>
<dbReference type="AlphaFoldDB" id="L2GR48"/>
<dbReference type="HOGENOM" id="CLU_728029_0_0_1"/>
<dbReference type="GeneID" id="19880229"/>
<evidence type="ECO:0000313" key="2">
    <source>
        <dbReference type="Proteomes" id="UP000011081"/>
    </source>
</evidence>
<name>L2GR48_VAVCU</name>
<protein>
    <submittedName>
        <fullName evidence="1">Uncharacterized protein</fullName>
    </submittedName>
</protein>
<sequence>MQTNSSHPHTTFCSPSKTETEHVPMNALVRNALLFNAQYGTRLMIRMLLQSIVDMMDGMGVCGLGCVVFVDLFKVLVEGVVATVVRTHRDMRGDAVYHDEDIDRARKDRLTHENVHNQGSGHNYDRRKERTAMHKCVLMQHVHKNTSCTPTHKKPLSAILTKHVSILCTVLHITRTYTLIPTDTTLTLTTLTDLHVYNDPTNFTACPYMLSPTPSLVILKKYGTEYAITLNNSYLCSLERKVFENSSTCLWEIKQNAYGYFLKRDGLCFRGGCMMAECNDNDEDQSYMLVEKELCVAGDESTVEGQVKNKIMGRKISDGKDDDSTDAALKRMEEKYGHVGKKMKELIGALHKDKKKKEHRKKWGMKWKSPSWRGIKLPMC</sequence>
<dbReference type="Proteomes" id="UP000011081">
    <property type="component" value="Unassembled WGS sequence"/>
</dbReference>
<organism evidence="1 2">
    <name type="scientific">Vavraia culicis (isolate floridensis)</name>
    <name type="common">Microsporidian parasite</name>
    <dbReference type="NCBI Taxonomy" id="948595"/>
    <lineage>
        <taxon>Eukaryota</taxon>
        <taxon>Fungi</taxon>
        <taxon>Fungi incertae sedis</taxon>
        <taxon>Microsporidia</taxon>
        <taxon>Pleistophoridae</taxon>
        <taxon>Vavraia</taxon>
    </lineage>
</organism>
<dbReference type="EMBL" id="GL877461">
    <property type="protein sequence ID" value="ELA46131.2"/>
    <property type="molecule type" value="Genomic_DNA"/>
</dbReference>
<accession>L2GR48</accession>